<keyword evidence="2" id="KW-1185">Reference proteome</keyword>
<comment type="caution">
    <text evidence="1">The sequence shown here is derived from an EMBL/GenBank/DDBJ whole genome shotgun (WGS) entry which is preliminary data.</text>
</comment>
<proteinExistence type="predicted"/>
<dbReference type="EMBL" id="CM056781">
    <property type="protein sequence ID" value="KAJ8734899.1"/>
    <property type="molecule type" value="Genomic_DNA"/>
</dbReference>
<protein>
    <submittedName>
        <fullName evidence="1">Uncharacterized protein</fullName>
    </submittedName>
</protein>
<accession>A0ACC2R7I9</accession>
<evidence type="ECO:0000313" key="1">
    <source>
        <dbReference type="EMBL" id="KAJ8734899.1"/>
    </source>
</evidence>
<organism evidence="1 2">
    <name type="scientific">Mythimna loreyi</name>
    <dbReference type="NCBI Taxonomy" id="667449"/>
    <lineage>
        <taxon>Eukaryota</taxon>
        <taxon>Metazoa</taxon>
        <taxon>Ecdysozoa</taxon>
        <taxon>Arthropoda</taxon>
        <taxon>Hexapoda</taxon>
        <taxon>Insecta</taxon>
        <taxon>Pterygota</taxon>
        <taxon>Neoptera</taxon>
        <taxon>Endopterygota</taxon>
        <taxon>Lepidoptera</taxon>
        <taxon>Glossata</taxon>
        <taxon>Ditrysia</taxon>
        <taxon>Noctuoidea</taxon>
        <taxon>Noctuidae</taxon>
        <taxon>Noctuinae</taxon>
        <taxon>Hadenini</taxon>
        <taxon>Mythimna</taxon>
    </lineage>
</organism>
<sequence>MSDSSNPDPIISNIVSGTTNSGTLDDSLSKDTGVHFLTEQIQDGNKEEGKENSKGRHELLEYLLKNDGSVICKMCGEVLQSRTHWYRHKYKRHAAQPTTPAPLFQCEQCFGYFKSRKGYIGHIATRHSEILADTSPVSTNTSIEAVVTENLQPVVVQEPKIEPDPELAIPKSSVPNYQTSVVKHTAKATETKKTYYRNREPSINQADWEEKRSREEKLVADIIDRVRRECEAQPTPPSSARRNYARRATTVVHTMRQTDALM</sequence>
<reference evidence="1" key="1">
    <citation type="submission" date="2023-03" db="EMBL/GenBank/DDBJ databases">
        <title>Chromosome-level genomes of two armyworms, Mythimna separata and Mythimna loreyi, provide insights into the biosynthesis and reception of sex pheromones.</title>
        <authorList>
            <person name="Zhao H."/>
        </authorList>
    </citation>
    <scope>NUCLEOTIDE SEQUENCE</scope>
    <source>
        <strain evidence="1">BeijingLab</strain>
    </source>
</reference>
<name>A0ACC2R7I9_9NEOP</name>
<evidence type="ECO:0000313" key="2">
    <source>
        <dbReference type="Proteomes" id="UP001231649"/>
    </source>
</evidence>
<gene>
    <name evidence="1" type="ORF">PYW08_014149</name>
</gene>
<dbReference type="Proteomes" id="UP001231649">
    <property type="component" value="Chromosome 5"/>
</dbReference>